<dbReference type="SUPFAM" id="SSF54211">
    <property type="entry name" value="Ribosomal protein S5 domain 2-like"/>
    <property type="match status" value="1"/>
</dbReference>
<keyword evidence="4" id="KW-0342">GTP-binding</keyword>
<keyword evidence="1" id="KW-0547">Nucleotide-binding</keyword>
<dbReference type="InterPro" id="IPR035649">
    <property type="entry name" value="EFG_V"/>
</dbReference>
<sequence length="736" mass="82141">MSRIFLSRTFTLKSNRNLFLRACRQSQFRSLVIDSKSEDIKRIRNIGIIAHIDAGKTTTTERMLYYSGFTDMMGEVHDGDTVMDYMAQERERGITITSAAITFNWLKHKINLIDTPGHVDFTFEVERALRVLDGAIVILDASAGVEVQTLKVWEQANRYEVPCIIYLNKLDKPAANVDLCLKSIRNKLKIQPLLLQTPIGESKNFTGIIDKVNLNKHVWEQKGLSKNGRNFSTTNLGLKNEESVLSILQDRESLIEEIANLDDAIADKYLSEDSDSLTISDLQGALRRITLKKAAVPVLCGSSYKNVGVQLLMDAVINYLPNPSERKNEFLFSNPEELCALVFKTIHNKKSEPLTFLRVYSGSLKVGQKVYNQNRQISEKIGKLMIPLADDFSDVASITAGNIAVTAGLKDTITGDLLSSSSTATKCDANSKNEALIQVPDPVFFCTIEPPSVGLQKRLDFALQCLQREDPTFQVEVDEAIGQTILMGMGELHIDVIKERIRVEYGVDAYLGPLQVAYRESMDKAAELEHVLDKTISGSRHFVKIGMKIYPCKPEYFQKTVNVVVTKENGLGKIRNDYLKFINTGVKNALNNGPLLSFPVINVGLDLVWLEVGKHTSLSMLTAAASQCITAGFRKGIMHLLEPVMHLSIAVNKGYAGSVLNNLSQKRSQVINMELRQDVELIEALTPLSELKGYSTELRALTSGTCTFTMDFHDYQRMDREEQAKAIEEVTGFAAF</sequence>
<dbReference type="SMART" id="SM00889">
    <property type="entry name" value="EFG_IV"/>
    <property type="match status" value="1"/>
</dbReference>
<dbReference type="SUPFAM" id="SSF52540">
    <property type="entry name" value="P-loop containing nucleoside triphosphate hydrolases"/>
    <property type="match status" value="1"/>
</dbReference>
<keyword evidence="2" id="KW-0648">Protein biosynthesis</keyword>
<dbReference type="Pfam" id="PF00009">
    <property type="entry name" value="GTP_EFTU"/>
    <property type="match status" value="1"/>
</dbReference>
<dbReference type="PROSITE" id="PS00301">
    <property type="entry name" value="G_TR_1"/>
    <property type="match status" value="1"/>
</dbReference>
<dbReference type="GO" id="GO:0032790">
    <property type="term" value="P:ribosome disassembly"/>
    <property type="evidence" value="ECO:0007669"/>
    <property type="project" value="TreeGrafter"/>
</dbReference>
<dbReference type="PANTHER" id="PTHR43261">
    <property type="entry name" value="TRANSLATION ELONGATION FACTOR G-RELATED"/>
    <property type="match status" value="1"/>
</dbReference>
<dbReference type="InterPro" id="IPR014721">
    <property type="entry name" value="Ribsml_uS5_D2-typ_fold_subgr"/>
</dbReference>
<dbReference type="PRINTS" id="PR00315">
    <property type="entry name" value="ELONGATNFCT"/>
</dbReference>
<dbReference type="InterPro" id="IPR005225">
    <property type="entry name" value="Small_GTP-bd"/>
</dbReference>
<dbReference type="InterPro" id="IPR005517">
    <property type="entry name" value="Transl_elong_EFG/EF2_IV"/>
</dbReference>
<dbReference type="GO" id="GO:0005759">
    <property type="term" value="C:mitochondrial matrix"/>
    <property type="evidence" value="ECO:0007669"/>
    <property type="project" value="UniProtKB-ARBA"/>
</dbReference>
<dbReference type="InterPro" id="IPR009000">
    <property type="entry name" value="Transl_B-barrel_sf"/>
</dbReference>
<dbReference type="InterPro" id="IPR035647">
    <property type="entry name" value="EFG_III/V"/>
</dbReference>
<dbReference type="PANTHER" id="PTHR43261:SF1">
    <property type="entry name" value="RIBOSOME-RELEASING FACTOR 2, MITOCHONDRIAL"/>
    <property type="match status" value="1"/>
</dbReference>
<organism evidence="6 7">
    <name type="scientific">Oedothorax gibbosus</name>
    <dbReference type="NCBI Taxonomy" id="931172"/>
    <lineage>
        <taxon>Eukaryota</taxon>
        <taxon>Metazoa</taxon>
        <taxon>Ecdysozoa</taxon>
        <taxon>Arthropoda</taxon>
        <taxon>Chelicerata</taxon>
        <taxon>Arachnida</taxon>
        <taxon>Araneae</taxon>
        <taxon>Araneomorphae</taxon>
        <taxon>Entelegynae</taxon>
        <taxon>Araneoidea</taxon>
        <taxon>Linyphiidae</taxon>
        <taxon>Erigoninae</taxon>
        <taxon>Oedothorax</taxon>
    </lineage>
</organism>
<dbReference type="EMBL" id="JAFNEN010000034">
    <property type="protein sequence ID" value="KAG8198855.1"/>
    <property type="molecule type" value="Genomic_DNA"/>
</dbReference>
<protein>
    <recommendedName>
        <fullName evidence="5">Tr-type G domain-containing protein</fullName>
    </recommendedName>
</protein>
<name>A0AAV6VQD0_9ARAC</name>
<comment type="caution">
    <text evidence="6">The sequence shown here is derived from an EMBL/GenBank/DDBJ whole genome shotgun (WGS) entry which is preliminary data.</text>
</comment>
<dbReference type="Gene3D" id="3.30.230.10">
    <property type="match status" value="1"/>
</dbReference>
<evidence type="ECO:0000256" key="4">
    <source>
        <dbReference type="ARBA" id="ARBA00023134"/>
    </source>
</evidence>
<gene>
    <name evidence="6" type="ORF">JTE90_015072</name>
</gene>
<dbReference type="Pfam" id="PF00679">
    <property type="entry name" value="EFG_C"/>
    <property type="match status" value="1"/>
</dbReference>
<dbReference type="GO" id="GO:0005525">
    <property type="term" value="F:GTP binding"/>
    <property type="evidence" value="ECO:0007669"/>
    <property type="project" value="UniProtKB-KW"/>
</dbReference>
<dbReference type="PROSITE" id="PS51722">
    <property type="entry name" value="G_TR_2"/>
    <property type="match status" value="1"/>
</dbReference>
<dbReference type="FunFam" id="3.30.70.240:FF:000001">
    <property type="entry name" value="Elongation factor G"/>
    <property type="match status" value="1"/>
</dbReference>
<evidence type="ECO:0000256" key="3">
    <source>
        <dbReference type="ARBA" id="ARBA00023128"/>
    </source>
</evidence>
<dbReference type="InterPro" id="IPR041095">
    <property type="entry name" value="EFG_II"/>
</dbReference>
<evidence type="ECO:0000313" key="7">
    <source>
        <dbReference type="Proteomes" id="UP000827092"/>
    </source>
</evidence>
<dbReference type="InterPro" id="IPR027417">
    <property type="entry name" value="P-loop_NTPase"/>
</dbReference>
<dbReference type="Gene3D" id="3.40.50.300">
    <property type="entry name" value="P-loop containing nucleotide triphosphate hydrolases"/>
    <property type="match status" value="1"/>
</dbReference>
<dbReference type="Proteomes" id="UP000827092">
    <property type="component" value="Unassembled WGS sequence"/>
</dbReference>
<dbReference type="InterPro" id="IPR031157">
    <property type="entry name" value="G_TR_CS"/>
</dbReference>
<dbReference type="Pfam" id="PF14492">
    <property type="entry name" value="EFG_III"/>
    <property type="match status" value="1"/>
</dbReference>
<dbReference type="SUPFAM" id="SSF50447">
    <property type="entry name" value="Translation proteins"/>
    <property type="match status" value="1"/>
</dbReference>
<dbReference type="CDD" id="cd16262">
    <property type="entry name" value="EFG_III"/>
    <property type="match status" value="1"/>
</dbReference>
<dbReference type="Gene3D" id="3.30.70.870">
    <property type="entry name" value="Elongation Factor G (Translational Gtpase), domain 3"/>
    <property type="match status" value="1"/>
</dbReference>
<evidence type="ECO:0000256" key="2">
    <source>
        <dbReference type="ARBA" id="ARBA00022917"/>
    </source>
</evidence>
<dbReference type="GO" id="GO:0032543">
    <property type="term" value="P:mitochondrial translation"/>
    <property type="evidence" value="ECO:0007669"/>
    <property type="project" value="TreeGrafter"/>
</dbReference>
<dbReference type="Pfam" id="PF03764">
    <property type="entry name" value="EFG_IV"/>
    <property type="match status" value="1"/>
</dbReference>
<dbReference type="SMART" id="SM00838">
    <property type="entry name" value="EFG_C"/>
    <property type="match status" value="1"/>
</dbReference>
<dbReference type="GO" id="GO:0003924">
    <property type="term" value="F:GTPase activity"/>
    <property type="evidence" value="ECO:0007669"/>
    <property type="project" value="InterPro"/>
</dbReference>
<dbReference type="CDD" id="cd03713">
    <property type="entry name" value="EFG_mtEFG_C"/>
    <property type="match status" value="1"/>
</dbReference>
<dbReference type="InterPro" id="IPR000640">
    <property type="entry name" value="EFG_V-like"/>
</dbReference>
<dbReference type="InterPro" id="IPR009022">
    <property type="entry name" value="EFG_III"/>
</dbReference>
<dbReference type="NCBIfam" id="TIGR00231">
    <property type="entry name" value="small_GTP"/>
    <property type="match status" value="1"/>
</dbReference>
<proteinExistence type="predicted"/>
<dbReference type="FunFam" id="3.40.50.300:FF:000514">
    <property type="entry name" value="Ribosome-releasing factor 2, mitochondrial"/>
    <property type="match status" value="1"/>
</dbReference>
<dbReference type="SUPFAM" id="SSF54980">
    <property type="entry name" value="EF-G C-terminal domain-like"/>
    <property type="match status" value="2"/>
</dbReference>
<evidence type="ECO:0000313" key="6">
    <source>
        <dbReference type="EMBL" id="KAG8198855.1"/>
    </source>
</evidence>
<dbReference type="InterPro" id="IPR020568">
    <property type="entry name" value="Ribosomal_Su5_D2-typ_SF"/>
</dbReference>
<reference evidence="6 7" key="1">
    <citation type="journal article" date="2022" name="Nat. Ecol. Evol.">
        <title>A masculinizing supergene underlies an exaggerated male reproductive morph in a spider.</title>
        <authorList>
            <person name="Hendrickx F."/>
            <person name="De Corte Z."/>
            <person name="Sonet G."/>
            <person name="Van Belleghem S.M."/>
            <person name="Kostlbacher S."/>
            <person name="Vangestel C."/>
        </authorList>
    </citation>
    <scope>NUCLEOTIDE SEQUENCE [LARGE SCALE GENOMIC DNA]</scope>
    <source>
        <strain evidence="6">W744_W776</strain>
    </source>
</reference>
<dbReference type="InterPro" id="IPR053905">
    <property type="entry name" value="EF-G-like_DII"/>
</dbReference>
<dbReference type="Pfam" id="PF22042">
    <property type="entry name" value="EF-G_D2"/>
    <property type="match status" value="1"/>
</dbReference>
<dbReference type="Gene3D" id="3.30.70.240">
    <property type="match status" value="1"/>
</dbReference>
<dbReference type="CDD" id="cd01886">
    <property type="entry name" value="EF-G"/>
    <property type="match status" value="1"/>
</dbReference>
<feature type="domain" description="Tr-type G" evidence="5">
    <location>
        <begin position="41"/>
        <end position="324"/>
    </location>
</feature>
<keyword evidence="7" id="KW-1185">Reference proteome</keyword>
<dbReference type="InterPro" id="IPR000795">
    <property type="entry name" value="T_Tr_GTP-bd_dom"/>
</dbReference>
<dbReference type="AlphaFoldDB" id="A0AAV6VQD0"/>
<accession>A0AAV6VQD0</accession>
<evidence type="ECO:0000259" key="5">
    <source>
        <dbReference type="PROSITE" id="PS51722"/>
    </source>
</evidence>
<keyword evidence="3" id="KW-0496">Mitochondrion</keyword>
<dbReference type="Gene3D" id="2.40.30.10">
    <property type="entry name" value="Translation factors"/>
    <property type="match status" value="1"/>
</dbReference>
<evidence type="ECO:0000256" key="1">
    <source>
        <dbReference type="ARBA" id="ARBA00022741"/>
    </source>
</evidence>